<protein>
    <submittedName>
        <fullName evidence="1">Uncharacterized protein</fullName>
    </submittedName>
</protein>
<evidence type="ECO:0000313" key="2">
    <source>
        <dbReference type="Proteomes" id="UP000319817"/>
    </source>
</evidence>
<evidence type="ECO:0000313" key="1">
    <source>
        <dbReference type="EMBL" id="QDT08931.1"/>
    </source>
</evidence>
<dbReference type="AlphaFoldDB" id="A0A517NP74"/>
<keyword evidence="2" id="KW-1185">Reference proteome</keyword>
<reference evidence="1 2" key="1">
    <citation type="submission" date="2019-02" db="EMBL/GenBank/DDBJ databases">
        <title>Deep-cultivation of Planctomycetes and their phenomic and genomic characterization uncovers novel biology.</title>
        <authorList>
            <person name="Wiegand S."/>
            <person name="Jogler M."/>
            <person name="Boedeker C."/>
            <person name="Pinto D."/>
            <person name="Vollmers J."/>
            <person name="Rivas-Marin E."/>
            <person name="Kohn T."/>
            <person name="Peeters S.H."/>
            <person name="Heuer A."/>
            <person name="Rast P."/>
            <person name="Oberbeckmann S."/>
            <person name="Bunk B."/>
            <person name="Jeske O."/>
            <person name="Meyerdierks A."/>
            <person name="Storesund J.E."/>
            <person name="Kallscheuer N."/>
            <person name="Luecker S."/>
            <person name="Lage O.M."/>
            <person name="Pohl T."/>
            <person name="Merkel B.J."/>
            <person name="Hornburger P."/>
            <person name="Mueller R.-W."/>
            <person name="Bruemmer F."/>
            <person name="Labrenz M."/>
            <person name="Spormann A.M."/>
            <person name="Op den Camp H."/>
            <person name="Overmann J."/>
            <person name="Amann R."/>
            <person name="Jetten M.S.M."/>
            <person name="Mascher T."/>
            <person name="Medema M.H."/>
            <person name="Devos D.P."/>
            <person name="Kaster A.-K."/>
            <person name="Ovreas L."/>
            <person name="Rohde M."/>
            <person name="Galperin M.Y."/>
            <person name="Jogler C."/>
        </authorList>
    </citation>
    <scope>NUCLEOTIDE SEQUENCE [LARGE SCALE GENOMIC DNA]</scope>
    <source>
        <strain evidence="1 2">K23_9</strain>
    </source>
</reference>
<proteinExistence type="predicted"/>
<dbReference type="EMBL" id="CP036526">
    <property type="protein sequence ID" value="QDT08931.1"/>
    <property type="molecule type" value="Genomic_DNA"/>
</dbReference>
<sequence>MFFKPKPNLSDGEKARIEFHLQTIAEAIGAERLTLPVLDREAFLSKSTPQEIIQLAGEHLSYDVNAIQVTPVLQQAGQCGGGG</sequence>
<accession>A0A517NP74</accession>
<dbReference type="Proteomes" id="UP000319817">
    <property type="component" value="Chromosome"/>
</dbReference>
<gene>
    <name evidence="1" type="ORF">K239x_08740</name>
</gene>
<name>A0A517NP74_9BACT</name>
<dbReference type="RefSeq" id="WP_419189653.1">
    <property type="nucleotide sequence ID" value="NZ_CP036526.1"/>
</dbReference>
<organism evidence="1 2">
    <name type="scientific">Stieleria marina</name>
    <dbReference type="NCBI Taxonomy" id="1930275"/>
    <lineage>
        <taxon>Bacteria</taxon>
        <taxon>Pseudomonadati</taxon>
        <taxon>Planctomycetota</taxon>
        <taxon>Planctomycetia</taxon>
        <taxon>Pirellulales</taxon>
        <taxon>Pirellulaceae</taxon>
        <taxon>Stieleria</taxon>
    </lineage>
</organism>